<protein>
    <submittedName>
        <fullName evidence="1">Uncharacterized protein</fullName>
    </submittedName>
</protein>
<evidence type="ECO:0000313" key="1">
    <source>
        <dbReference type="EMBL" id="THU54230.1"/>
    </source>
</evidence>
<evidence type="ECO:0000313" key="2">
    <source>
        <dbReference type="Proteomes" id="UP000317650"/>
    </source>
</evidence>
<dbReference type="EMBL" id="PYDT01000008">
    <property type="protein sequence ID" value="THU54230.1"/>
    <property type="molecule type" value="Genomic_DNA"/>
</dbReference>
<organism evidence="1 2">
    <name type="scientific">Musa balbisiana</name>
    <name type="common">Banana</name>
    <dbReference type="NCBI Taxonomy" id="52838"/>
    <lineage>
        <taxon>Eukaryota</taxon>
        <taxon>Viridiplantae</taxon>
        <taxon>Streptophyta</taxon>
        <taxon>Embryophyta</taxon>
        <taxon>Tracheophyta</taxon>
        <taxon>Spermatophyta</taxon>
        <taxon>Magnoliopsida</taxon>
        <taxon>Liliopsida</taxon>
        <taxon>Zingiberales</taxon>
        <taxon>Musaceae</taxon>
        <taxon>Musa</taxon>
    </lineage>
</organism>
<reference evidence="1 2" key="1">
    <citation type="journal article" date="2019" name="Nat. Plants">
        <title>Genome sequencing of Musa balbisiana reveals subgenome evolution and function divergence in polyploid bananas.</title>
        <authorList>
            <person name="Yao X."/>
        </authorList>
    </citation>
    <scope>NUCLEOTIDE SEQUENCE [LARGE SCALE GENOMIC DNA]</scope>
    <source>
        <strain evidence="2">cv. DH-PKW</strain>
        <tissue evidence="1">Leaves</tissue>
    </source>
</reference>
<proteinExistence type="predicted"/>
<dbReference type="Proteomes" id="UP000317650">
    <property type="component" value="Chromosome 10"/>
</dbReference>
<comment type="caution">
    <text evidence="1">The sequence shown here is derived from an EMBL/GenBank/DDBJ whole genome shotgun (WGS) entry which is preliminary data.</text>
</comment>
<sequence length="113" mass="12901">MGEDLRAVKSSGIILRWNLYFVPDKLEQVPFFFSVSETSMEAQDLIKLAWKLTRGMSTLEARLTFSGLAIFQAPKTISSQYYNKASFTNLCKTQLRPWPIIAYQIVSDSRGEI</sequence>
<accession>A0A4S8IZ49</accession>
<name>A0A4S8IZ49_MUSBA</name>
<keyword evidence="2" id="KW-1185">Reference proteome</keyword>
<gene>
    <name evidence="1" type="ORF">C4D60_Mb10t22850</name>
</gene>
<dbReference type="AlphaFoldDB" id="A0A4S8IZ49"/>